<evidence type="ECO:0000256" key="3">
    <source>
        <dbReference type="ARBA" id="ARBA00022801"/>
    </source>
</evidence>
<dbReference type="GO" id="GO:0043409">
    <property type="term" value="P:negative regulation of MAPK cascade"/>
    <property type="evidence" value="ECO:0007669"/>
    <property type="project" value="TreeGrafter"/>
</dbReference>
<reference evidence="7 8" key="1">
    <citation type="journal article" date="2015" name="Fungal Genet. Biol.">
        <title>Evolution of novel wood decay mechanisms in Agaricales revealed by the genome sequences of Fistulina hepatica and Cylindrobasidium torrendii.</title>
        <authorList>
            <person name="Floudas D."/>
            <person name="Held B.W."/>
            <person name="Riley R."/>
            <person name="Nagy L.G."/>
            <person name="Koehler G."/>
            <person name="Ransdell A.S."/>
            <person name="Younus H."/>
            <person name="Chow J."/>
            <person name="Chiniquy J."/>
            <person name="Lipzen A."/>
            <person name="Tritt A."/>
            <person name="Sun H."/>
            <person name="Haridas S."/>
            <person name="LaButti K."/>
            <person name="Ohm R.A."/>
            <person name="Kues U."/>
            <person name="Blanchette R.A."/>
            <person name="Grigoriev I.V."/>
            <person name="Minto R.E."/>
            <person name="Hibbett D.S."/>
        </authorList>
    </citation>
    <scope>NUCLEOTIDE SEQUENCE [LARGE SCALE GENOMIC DNA]</scope>
    <source>
        <strain evidence="7 8">ATCC 64428</strain>
    </source>
</reference>
<evidence type="ECO:0000259" key="5">
    <source>
        <dbReference type="PROSITE" id="PS50054"/>
    </source>
</evidence>
<feature type="non-terminal residue" evidence="7">
    <location>
        <position position="166"/>
    </location>
</feature>
<dbReference type="PANTHER" id="PTHR10159">
    <property type="entry name" value="DUAL SPECIFICITY PROTEIN PHOSPHATASE"/>
    <property type="match status" value="1"/>
</dbReference>
<dbReference type="GO" id="GO:0008330">
    <property type="term" value="F:protein tyrosine/threonine phosphatase activity"/>
    <property type="evidence" value="ECO:0007669"/>
    <property type="project" value="TreeGrafter"/>
</dbReference>
<organism evidence="7 8">
    <name type="scientific">Fistulina hepatica ATCC 64428</name>
    <dbReference type="NCBI Taxonomy" id="1128425"/>
    <lineage>
        <taxon>Eukaryota</taxon>
        <taxon>Fungi</taxon>
        <taxon>Dikarya</taxon>
        <taxon>Basidiomycota</taxon>
        <taxon>Agaricomycotina</taxon>
        <taxon>Agaricomycetes</taxon>
        <taxon>Agaricomycetidae</taxon>
        <taxon>Agaricales</taxon>
        <taxon>Fistulinaceae</taxon>
        <taxon>Fistulina</taxon>
    </lineage>
</organism>
<sequence length="166" mass="18127">ASRILPSLYISDLHFAESPLQLASIGVTHVLSVLADRIAVPDKIPLSPTHGVAHITASARHVRVTKKQVRLDDTPFVELAEKLPEMVAFIENALCVPVMHPAGAIQPVVLVHCAQGISRSVSAVAAYLMKTFGWTPLSALSFIRARRPDANPNFGFVQQLWEYGRD</sequence>
<comment type="similarity">
    <text evidence="1">Belongs to the protein-tyrosine phosphatase family. Non-receptor class dual specificity subfamily.</text>
</comment>
<dbReference type="CDD" id="cd14498">
    <property type="entry name" value="DSP"/>
    <property type="match status" value="1"/>
</dbReference>
<dbReference type="Pfam" id="PF00782">
    <property type="entry name" value="DSPc"/>
    <property type="match status" value="1"/>
</dbReference>
<dbReference type="PANTHER" id="PTHR10159:SF519">
    <property type="entry name" value="DUAL SPECIFICITY PROTEIN PHOSPHATASE MPK3"/>
    <property type="match status" value="1"/>
</dbReference>
<dbReference type="SMART" id="SM00195">
    <property type="entry name" value="DSPc"/>
    <property type="match status" value="1"/>
</dbReference>
<dbReference type="InterPro" id="IPR029021">
    <property type="entry name" value="Prot-tyrosine_phosphatase-like"/>
</dbReference>
<evidence type="ECO:0000313" key="7">
    <source>
        <dbReference type="EMBL" id="KIY49054.1"/>
    </source>
</evidence>
<evidence type="ECO:0000256" key="1">
    <source>
        <dbReference type="ARBA" id="ARBA00008601"/>
    </source>
</evidence>
<proteinExistence type="inferred from homology"/>
<dbReference type="GO" id="GO:0017017">
    <property type="term" value="F:MAP kinase tyrosine/serine/threonine phosphatase activity"/>
    <property type="evidence" value="ECO:0007669"/>
    <property type="project" value="TreeGrafter"/>
</dbReference>
<name>A0A0D7AF89_9AGAR</name>
<dbReference type="PROSITE" id="PS50054">
    <property type="entry name" value="TYR_PHOSPHATASE_DUAL"/>
    <property type="match status" value="1"/>
</dbReference>
<keyword evidence="4" id="KW-0904">Protein phosphatase</keyword>
<feature type="non-terminal residue" evidence="7">
    <location>
        <position position="1"/>
    </location>
</feature>
<evidence type="ECO:0000259" key="6">
    <source>
        <dbReference type="PROSITE" id="PS50056"/>
    </source>
</evidence>
<dbReference type="GO" id="GO:0005737">
    <property type="term" value="C:cytoplasm"/>
    <property type="evidence" value="ECO:0007669"/>
    <property type="project" value="TreeGrafter"/>
</dbReference>
<feature type="domain" description="Tyrosine specific protein phosphatases" evidence="6">
    <location>
        <begin position="81"/>
        <end position="148"/>
    </location>
</feature>
<evidence type="ECO:0000313" key="8">
    <source>
        <dbReference type="Proteomes" id="UP000054144"/>
    </source>
</evidence>
<dbReference type="SUPFAM" id="SSF52799">
    <property type="entry name" value="(Phosphotyrosine protein) phosphatases II"/>
    <property type="match status" value="1"/>
</dbReference>
<keyword evidence="8" id="KW-1185">Reference proteome</keyword>
<dbReference type="PROSITE" id="PS50056">
    <property type="entry name" value="TYR_PHOSPHATASE_2"/>
    <property type="match status" value="1"/>
</dbReference>
<protein>
    <recommendedName>
        <fullName evidence="2">protein-tyrosine-phosphatase</fullName>
        <ecNumber evidence="2">3.1.3.48</ecNumber>
    </recommendedName>
</protein>
<dbReference type="InterPro" id="IPR000387">
    <property type="entry name" value="Tyr_Pase_dom"/>
</dbReference>
<dbReference type="InterPro" id="IPR020422">
    <property type="entry name" value="TYR_PHOSPHATASE_DUAL_dom"/>
</dbReference>
<dbReference type="GO" id="GO:0033550">
    <property type="term" value="F:MAP kinase tyrosine phosphatase activity"/>
    <property type="evidence" value="ECO:0007669"/>
    <property type="project" value="TreeGrafter"/>
</dbReference>
<dbReference type="InterPro" id="IPR000340">
    <property type="entry name" value="Dual-sp_phosphatase_cat-dom"/>
</dbReference>
<feature type="domain" description="Tyrosine-protein phosphatase" evidence="5">
    <location>
        <begin position="1"/>
        <end position="166"/>
    </location>
</feature>
<dbReference type="AlphaFoldDB" id="A0A0D7AF89"/>
<keyword evidence="3" id="KW-0378">Hydrolase</keyword>
<gene>
    <name evidence="7" type="ORF">FISHEDRAFT_30434</name>
</gene>
<dbReference type="OrthoDB" id="10252009at2759"/>
<dbReference type="Gene3D" id="3.90.190.10">
    <property type="entry name" value="Protein tyrosine phosphatase superfamily"/>
    <property type="match status" value="1"/>
</dbReference>
<evidence type="ECO:0000256" key="4">
    <source>
        <dbReference type="ARBA" id="ARBA00022912"/>
    </source>
</evidence>
<evidence type="ECO:0000256" key="2">
    <source>
        <dbReference type="ARBA" id="ARBA00013064"/>
    </source>
</evidence>
<accession>A0A0D7AF89</accession>
<dbReference type="EC" id="3.1.3.48" evidence="2"/>
<dbReference type="Proteomes" id="UP000054144">
    <property type="component" value="Unassembled WGS sequence"/>
</dbReference>
<dbReference type="EMBL" id="KN881728">
    <property type="protein sequence ID" value="KIY49054.1"/>
    <property type="molecule type" value="Genomic_DNA"/>
</dbReference>